<evidence type="ECO:0000256" key="1">
    <source>
        <dbReference type="SAM" id="MobiDB-lite"/>
    </source>
</evidence>
<dbReference type="Proteomes" id="UP001151760">
    <property type="component" value="Unassembled WGS sequence"/>
</dbReference>
<organism evidence="2 3">
    <name type="scientific">Tanacetum coccineum</name>
    <dbReference type="NCBI Taxonomy" id="301880"/>
    <lineage>
        <taxon>Eukaryota</taxon>
        <taxon>Viridiplantae</taxon>
        <taxon>Streptophyta</taxon>
        <taxon>Embryophyta</taxon>
        <taxon>Tracheophyta</taxon>
        <taxon>Spermatophyta</taxon>
        <taxon>Magnoliopsida</taxon>
        <taxon>eudicotyledons</taxon>
        <taxon>Gunneridae</taxon>
        <taxon>Pentapetalae</taxon>
        <taxon>asterids</taxon>
        <taxon>campanulids</taxon>
        <taxon>Asterales</taxon>
        <taxon>Asteraceae</taxon>
        <taxon>Asteroideae</taxon>
        <taxon>Anthemideae</taxon>
        <taxon>Anthemidinae</taxon>
        <taxon>Tanacetum</taxon>
    </lineage>
</organism>
<evidence type="ECO:0000313" key="2">
    <source>
        <dbReference type="EMBL" id="GJS73574.1"/>
    </source>
</evidence>
<evidence type="ECO:0000313" key="3">
    <source>
        <dbReference type="Proteomes" id="UP001151760"/>
    </source>
</evidence>
<dbReference type="EMBL" id="BQNB010010165">
    <property type="protein sequence ID" value="GJS73574.1"/>
    <property type="molecule type" value="Genomic_DNA"/>
</dbReference>
<reference evidence="2" key="1">
    <citation type="journal article" date="2022" name="Int. J. Mol. Sci.">
        <title>Draft Genome of Tanacetum Coccineum: Genomic Comparison of Closely Related Tanacetum-Family Plants.</title>
        <authorList>
            <person name="Yamashiro T."/>
            <person name="Shiraishi A."/>
            <person name="Nakayama K."/>
            <person name="Satake H."/>
        </authorList>
    </citation>
    <scope>NUCLEOTIDE SEQUENCE</scope>
</reference>
<reference evidence="2" key="2">
    <citation type="submission" date="2022-01" db="EMBL/GenBank/DDBJ databases">
        <authorList>
            <person name="Yamashiro T."/>
            <person name="Shiraishi A."/>
            <person name="Satake H."/>
            <person name="Nakayama K."/>
        </authorList>
    </citation>
    <scope>NUCLEOTIDE SEQUENCE</scope>
</reference>
<feature type="compositionally biased region" description="Basic residues" evidence="1">
    <location>
        <begin position="96"/>
        <end position="106"/>
    </location>
</feature>
<gene>
    <name evidence="2" type="ORF">Tco_0706415</name>
</gene>
<comment type="caution">
    <text evidence="2">The sequence shown here is derived from an EMBL/GenBank/DDBJ whole genome shotgun (WGS) entry which is preliminary data.</text>
</comment>
<feature type="region of interest" description="Disordered" evidence="1">
    <location>
        <begin position="96"/>
        <end position="127"/>
    </location>
</feature>
<keyword evidence="3" id="KW-1185">Reference proteome</keyword>
<proteinExistence type="predicted"/>
<accession>A0ABQ4Y7B3</accession>
<sequence>MAETDSDFGSLAGVDTVGGQGDVTLSTAYRDRSDRRVGHCKLHVSDKRCYVTRWEAVGAALGGLCRSMWEISYAQSLALEGRCAIGGRWKVEPSWRKQRATARRSKKEQSQSEDARTTGERIHSRCSGECRMSKKNGRVERVEAKGGRPISRASPLLLIVTWKARIG</sequence>
<protein>
    <submittedName>
        <fullName evidence="2">Uncharacterized protein</fullName>
    </submittedName>
</protein>
<feature type="compositionally biased region" description="Basic and acidic residues" evidence="1">
    <location>
        <begin position="107"/>
        <end position="127"/>
    </location>
</feature>
<name>A0ABQ4Y7B3_9ASTR</name>